<dbReference type="Gene3D" id="2.60.120.200">
    <property type="match status" value="1"/>
</dbReference>
<feature type="domain" description="Beta-xylosidase C-terminal Concanavalin A-like" evidence="6">
    <location>
        <begin position="119"/>
        <end position="224"/>
    </location>
</feature>
<dbReference type="InterPro" id="IPR051795">
    <property type="entry name" value="Glycosyl_Hydrlase_43"/>
</dbReference>
<gene>
    <name evidence="7" type="ORF">KCU98_g5295</name>
</gene>
<evidence type="ECO:0000259" key="6">
    <source>
        <dbReference type="Pfam" id="PF17851"/>
    </source>
</evidence>
<evidence type="ECO:0000313" key="7">
    <source>
        <dbReference type="EMBL" id="KAG9984613.1"/>
    </source>
</evidence>
<accession>A0A9P8JVR9</accession>
<dbReference type="InterPro" id="IPR006710">
    <property type="entry name" value="Glyco_hydro_43"/>
</dbReference>
<proteinExistence type="inferred from homology"/>
<keyword evidence="8" id="KW-1185">Reference proteome</keyword>
<sequence>MELVFRSETGPYGPWESAPNNPLISATTQDDIQNTGHADLVEDATGEWKAVCLAVRPYRQKGTGQDEDKFIPSPFGRETFLMDVSWENNWPIFNWGRKLQPMFEAEAEPAQLVSAWRECFQKSEHLAPGWYHKNTPLKREYSLQERENYLRLWGGPYDLQSLESPTLVLRKQTLARGIWETRLDFQTQYQYCEAGTVVYWNPYSFSSIGIRKGVNGDNRIIRLTIPTSPGAFMTIDRPLNHMGPTAGIVTKMDNPEEEQHEMIEAALILLSMADAVWDPAEASDDVNATSAPETSVDNDMLEAAASLLLLSTQPVVNAGNQVASDSQSTQSVEHDDTPGQDSSAPGAPGAPDAALDAGSDAGPIASDVFATASAVTSDPVDNPQWAGLTADQQAIQKRRLDMTAWQRYQQNLQAYDHVNAQGSVIGRLWQTTTERRTFRQNQRRRGATLLRAATTRGRSFSNRHSNDQN</sequence>
<feature type="region of interest" description="Disordered" evidence="5">
    <location>
        <begin position="1"/>
        <end position="27"/>
    </location>
</feature>
<dbReference type="AlphaFoldDB" id="A0A9P8JVR9"/>
<evidence type="ECO:0000256" key="5">
    <source>
        <dbReference type="SAM" id="MobiDB-lite"/>
    </source>
</evidence>
<dbReference type="InterPro" id="IPR023296">
    <property type="entry name" value="Glyco_hydro_beta-prop_sf"/>
</dbReference>
<evidence type="ECO:0000256" key="1">
    <source>
        <dbReference type="ARBA" id="ARBA00009865"/>
    </source>
</evidence>
<comment type="caution">
    <text evidence="7">The sequence shown here is derived from an EMBL/GenBank/DDBJ whole genome shotgun (WGS) entry which is preliminary data.</text>
</comment>
<reference evidence="7" key="2">
    <citation type="submission" date="2021-08" db="EMBL/GenBank/DDBJ databases">
        <authorList>
            <person name="Gostincar C."/>
            <person name="Sun X."/>
            <person name="Song Z."/>
            <person name="Gunde-Cimerman N."/>
        </authorList>
    </citation>
    <scope>NUCLEOTIDE SEQUENCE</scope>
    <source>
        <strain evidence="7">EXF-9298</strain>
    </source>
</reference>
<dbReference type="Pfam" id="PF04616">
    <property type="entry name" value="Glyco_hydro_43"/>
    <property type="match status" value="1"/>
</dbReference>
<keyword evidence="3 4" id="KW-0326">Glycosidase</keyword>
<evidence type="ECO:0000256" key="4">
    <source>
        <dbReference type="RuleBase" id="RU361187"/>
    </source>
</evidence>
<dbReference type="Proteomes" id="UP000729357">
    <property type="component" value="Unassembled WGS sequence"/>
</dbReference>
<dbReference type="GO" id="GO:0004553">
    <property type="term" value="F:hydrolase activity, hydrolyzing O-glycosyl compounds"/>
    <property type="evidence" value="ECO:0007669"/>
    <property type="project" value="InterPro"/>
</dbReference>
<protein>
    <submittedName>
        <fullName evidence="7">Glycosyl hydrolase</fullName>
    </submittedName>
</protein>
<evidence type="ECO:0000256" key="2">
    <source>
        <dbReference type="ARBA" id="ARBA00022801"/>
    </source>
</evidence>
<dbReference type="SUPFAM" id="SSF75005">
    <property type="entry name" value="Arabinanase/levansucrase/invertase"/>
    <property type="match status" value="1"/>
</dbReference>
<dbReference type="PANTHER" id="PTHR42812">
    <property type="entry name" value="BETA-XYLOSIDASE"/>
    <property type="match status" value="1"/>
</dbReference>
<feature type="compositionally biased region" description="Polar residues" evidence="5">
    <location>
        <begin position="18"/>
        <end position="27"/>
    </location>
</feature>
<feature type="region of interest" description="Disordered" evidence="5">
    <location>
        <begin position="321"/>
        <end position="362"/>
    </location>
</feature>
<dbReference type="Pfam" id="PF17851">
    <property type="entry name" value="GH43_C2"/>
    <property type="match status" value="1"/>
</dbReference>
<reference evidence="7" key="1">
    <citation type="journal article" date="2021" name="J Fungi (Basel)">
        <title>Virulence traits and population genomics of the black yeast Aureobasidium melanogenum.</title>
        <authorList>
            <person name="Cernosa A."/>
            <person name="Sun X."/>
            <person name="Gostincar C."/>
            <person name="Fang C."/>
            <person name="Gunde-Cimerman N."/>
            <person name="Song Z."/>
        </authorList>
    </citation>
    <scope>NUCLEOTIDE SEQUENCE</scope>
    <source>
        <strain evidence="7">EXF-9298</strain>
    </source>
</reference>
<keyword evidence="2 4" id="KW-0378">Hydrolase</keyword>
<dbReference type="InterPro" id="IPR013320">
    <property type="entry name" value="ConA-like_dom_sf"/>
</dbReference>
<evidence type="ECO:0000313" key="8">
    <source>
        <dbReference type="Proteomes" id="UP000729357"/>
    </source>
</evidence>
<dbReference type="InterPro" id="IPR041542">
    <property type="entry name" value="GH43_C2"/>
</dbReference>
<feature type="compositionally biased region" description="Polar residues" evidence="5">
    <location>
        <begin position="321"/>
        <end position="331"/>
    </location>
</feature>
<dbReference type="EMBL" id="JAHFXS010000476">
    <property type="protein sequence ID" value="KAG9984613.1"/>
    <property type="molecule type" value="Genomic_DNA"/>
</dbReference>
<comment type="similarity">
    <text evidence="1 4">Belongs to the glycosyl hydrolase 43 family.</text>
</comment>
<dbReference type="GO" id="GO:0005975">
    <property type="term" value="P:carbohydrate metabolic process"/>
    <property type="evidence" value="ECO:0007669"/>
    <property type="project" value="InterPro"/>
</dbReference>
<name>A0A9P8JVR9_AURME</name>
<organism evidence="7 8">
    <name type="scientific">Aureobasidium melanogenum</name>
    <name type="common">Aureobasidium pullulans var. melanogenum</name>
    <dbReference type="NCBI Taxonomy" id="46634"/>
    <lineage>
        <taxon>Eukaryota</taxon>
        <taxon>Fungi</taxon>
        <taxon>Dikarya</taxon>
        <taxon>Ascomycota</taxon>
        <taxon>Pezizomycotina</taxon>
        <taxon>Dothideomycetes</taxon>
        <taxon>Dothideomycetidae</taxon>
        <taxon>Dothideales</taxon>
        <taxon>Saccotheciaceae</taxon>
        <taxon>Aureobasidium</taxon>
    </lineage>
</organism>
<dbReference type="SUPFAM" id="SSF49899">
    <property type="entry name" value="Concanavalin A-like lectins/glucanases"/>
    <property type="match status" value="1"/>
</dbReference>
<feature type="non-terminal residue" evidence="7">
    <location>
        <position position="469"/>
    </location>
</feature>
<dbReference type="Gene3D" id="2.115.10.20">
    <property type="entry name" value="Glycosyl hydrolase domain, family 43"/>
    <property type="match status" value="1"/>
</dbReference>
<dbReference type="PANTHER" id="PTHR42812:SF16">
    <property type="entry name" value="HYDROLASE, PUTATIVE (AFU_ORTHOLOGUE AFUA_7G06110)-RELATED"/>
    <property type="match status" value="1"/>
</dbReference>
<feature type="compositionally biased region" description="Low complexity" evidence="5">
    <location>
        <begin position="341"/>
        <end position="362"/>
    </location>
</feature>
<evidence type="ECO:0000256" key="3">
    <source>
        <dbReference type="ARBA" id="ARBA00023295"/>
    </source>
</evidence>